<feature type="transmembrane region" description="Helical" evidence="2">
    <location>
        <begin position="52"/>
        <end position="69"/>
    </location>
</feature>
<evidence type="ECO:0000256" key="1">
    <source>
        <dbReference type="SAM" id="MobiDB-lite"/>
    </source>
</evidence>
<comment type="caution">
    <text evidence="3">The sequence shown here is derived from an EMBL/GenBank/DDBJ whole genome shotgun (WGS) entry which is preliminary data.</text>
</comment>
<accession>A0A2M7ARB2</accession>
<proteinExistence type="predicted"/>
<dbReference type="Pfam" id="PF12666">
    <property type="entry name" value="PrgI"/>
    <property type="match status" value="1"/>
</dbReference>
<reference evidence="4" key="1">
    <citation type="submission" date="2017-09" db="EMBL/GenBank/DDBJ databases">
        <title>Depth-based differentiation of microbial function through sediment-hosted aquifers and enrichment of novel symbionts in the deep terrestrial subsurface.</title>
        <authorList>
            <person name="Probst A.J."/>
            <person name="Ladd B."/>
            <person name="Jarett J.K."/>
            <person name="Geller-Mcgrath D.E."/>
            <person name="Sieber C.M.K."/>
            <person name="Emerson J.B."/>
            <person name="Anantharaman K."/>
            <person name="Thomas B.C."/>
            <person name="Malmstrom R."/>
            <person name="Stieglmeier M."/>
            <person name="Klingl A."/>
            <person name="Woyke T."/>
            <person name="Ryan C.M."/>
            <person name="Banfield J.F."/>
        </authorList>
    </citation>
    <scope>NUCLEOTIDE SEQUENCE [LARGE SCALE GENOMIC DNA]</scope>
</reference>
<feature type="region of interest" description="Disordered" evidence="1">
    <location>
        <begin position="143"/>
        <end position="184"/>
    </location>
</feature>
<dbReference type="SUPFAM" id="SSF49478">
    <property type="entry name" value="Cna protein B-type domain"/>
    <property type="match status" value="1"/>
</dbReference>
<evidence type="ECO:0000313" key="4">
    <source>
        <dbReference type="Proteomes" id="UP000231407"/>
    </source>
</evidence>
<feature type="compositionally biased region" description="Basic and acidic residues" evidence="1">
    <location>
        <begin position="143"/>
        <end position="174"/>
    </location>
</feature>
<gene>
    <name evidence="3" type="ORF">COS78_04150</name>
</gene>
<dbReference type="InterPro" id="IPR024414">
    <property type="entry name" value="Uncharacterised_PrgI"/>
</dbReference>
<evidence type="ECO:0008006" key="5">
    <source>
        <dbReference type="Google" id="ProtNLM"/>
    </source>
</evidence>
<organism evidence="3 4">
    <name type="scientific">Candidatus Shapirobacteria bacterium CG06_land_8_20_14_3_00_40_12</name>
    <dbReference type="NCBI Taxonomy" id="1974881"/>
    <lineage>
        <taxon>Bacteria</taxon>
        <taxon>Candidatus Shapironibacteriota</taxon>
    </lineage>
</organism>
<dbReference type="Proteomes" id="UP000231407">
    <property type="component" value="Unassembled WGS sequence"/>
</dbReference>
<keyword evidence="2" id="KW-1133">Transmembrane helix</keyword>
<sequence>MEQHPIPQQITSYEFKLVGEMTLKQFGKAAGGIVLALIVNASPLVFFIKWPLMFILAIGGLALAFVPFQDRPLETWMLAFIKSIYNPTIYLYKKKAMKNWLDVDLSRNLAKIKVEEEEEEKKRPIKEKTKVKEFIESLPSVEREGKKDNKMNRLEDEKKIDEKKKEEVDDKRVQENTWSGGRPDLKLKREKLGATGSIVFGEIPMPDIPDTPNLIVGMVTDSNKKIVEGAIVEIQDKDGNPNRVLKTNSLGQFRTSTQLTDGEYLIVTEKENMTFDRVRLVLSGQIVPPVKIISK</sequence>
<protein>
    <recommendedName>
        <fullName evidence="5">PrgI family protein</fullName>
    </recommendedName>
</protein>
<keyword evidence="2" id="KW-0812">Transmembrane</keyword>
<evidence type="ECO:0000313" key="3">
    <source>
        <dbReference type="EMBL" id="PIU73020.1"/>
    </source>
</evidence>
<dbReference type="AlphaFoldDB" id="A0A2M7ARB2"/>
<name>A0A2M7ARB2_9BACT</name>
<evidence type="ECO:0000256" key="2">
    <source>
        <dbReference type="SAM" id="Phobius"/>
    </source>
</evidence>
<dbReference type="EMBL" id="PEWA01000059">
    <property type="protein sequence ID" value="PIU73020.1"/>
    <property type="molecule type" value="Genomic_DNA"/>
</dbReference>
<keyword evidence="2" id="KW-0472">Membrane</keyword>
<dbReference type="Gene3D" id="2.60.40.1120">
    <property type="entry name" value="Carboxypeptidase-like, regulatory domain"/>
    <property type="match status" value="1"/>
</dbReference>